<accession>A0A931E7P9</accession>
<dbReference type="PROSITE" id="PS00101">
    <property type="entry name" value="HEXAPEP_TRANSFERASES"/>
    <property type="match status" value="1"/>
</dbReference>
<dbReference type="RefSeq" id="WP_196990901.1">
    <property type="nucleotide sequence ID" value="NZ_JADWYR010000001.1"/>
</dbReference>
<dbReference type="InterPro" id="IPR011004">
    <property type="entry name" value="Trimer_LpxA-like_sf"/>
</dbReference>
<keyword evidence="4 5" id="KW-0012">Acyltransferase</keyword>
<evidence type="ECO:0000256" key="1">
    <source>
        <dbReference type="ARBA" id="ARBA00007274"/>
    </source>
</evidence>
<dbReference type="GO" id="GO:0008870">
    <property type="term" value="F:galactoside O-acetyltransferase activity"/>
    <property type="evidence" value="ECO:0007669"/>
    <property type="project" value="TreeGrafter"/>
</dbReference>
<dbReference type="FunFam" id="2.160.10.10:FF:000008">
    <property type="entry name" value="Maltose O-acetyltransferase"/>
    <property type="match status" value="1"/>
</dbReference>
<proteinExistence type="inferred from homology"/>
<dbReference type="Proteomes" id="UP000628448">
    <property type="component" value="Unassembled WGS sequence"/>
</dbReference>
<dbReference type="SUPFAM" id="SSF51161">
    <property type="entry name" value="Trimeric LpxA-like enzymes"/>
    <property type="match status" value="1"/>
</dbReference>
<dbReference type="InterPro" id="IPR039369">
    <property type="entry name" value="LacA-like"/>
</dbReference>
<feature type="domain" description="Maltose/galactoside acetyltransferase" evidence="6">
    <location>
        <begin position="7"/>
        <end position="60"/>
    </location>
</feature>
<dbReference type="CDD" id="cd03357">
    <property type="entry name" value="LbH_MAT_GAT"/>
    <property type="match status" value="1"/>
</dbReference>
<evidence type="ECO:0000313" key="8">
    <source>
        <dbReference type="Proteomes" id="UP000628448"/>
    </source>
</evidence>
<keyword evidence="2 5" id="KW-0808">Transferase</keyword>
<dbReference type="Gene3D" id="2.160.10.10">
    <property type="entry name" value="Hexapeptide repeat proteins"/>
    <property type="match status" value="1"/>
</dbReference>
<dbReference type="EC" id="2.3.1.-" evidence="5"/>
<dbReference type="InterPro" id="IPR001451">
    <property type="entry name" value="Hexapep"/>
</dbReference>
<dbReference type="PANTHER" id="PTHR43017:SF1">
    <property type="entry name" value="ACETYLTRANSFERASE YJL218W-RELATED"/>
    <property type="match status" value="1"/>
</dbReference>
<dbReference type="InterPro" id="IPR024688">
    <property type="entry name" value="Mac_dom"/>
</dbReference>
<dbReference type="EMBL" id="JADWYR010000001">
    <property type="protein sequence ID" value="MBG9376911.1"/>
    <property type="molecule type" value="Genomic_DNA"/>
</dbReference>
<dbReference type="Pfam" id="PF00132">
    <property type="entry name" value="Hexapep"/>
    <property type="match status" value="1"/>
</dbReference>
<evidence type="ECO:0000256" key="5">
    <source>
        <dbReference type="RuleBase" id="RU367021"/>
    </source>
</evidence>
<evidence type="ECO:0000256" key="2">
    <source>
        <dbReference type="ARBA" id="ARBA00022679"/>
    </source>
</evidence>
<sequence length="185" mass="20125">MTTKTEYQKMLAGDLYDAADEVLMNLRIKAREWMQLYNATGYNREERTPLVQALFGKTGNNIDIQTPVFVDYGCHIEIGENFFANFNCVFLDCNTIKIGNNVFLGPNVQLYAATHPVLAAERIKGPEYAFPITIGDNVWIGGGSIVCPGVSIGANTTIGAGSVVVKDVPANVVAAGNPCRVIRHL</sequence>
<evidence type="ECO:0000313" key="7">
    <source>
        <dbReference type="EMBL" id="MBG9376911.1"/>
    </source>
</evidence>
<dbReference type="PANTHER" id="PTHR43017">
    <property type="entry name" value="GALACTOSIDE O-ACETYLTRANSFERASE"/>
    <property type="match status" value="1"/>
</dbReference>
<evidence type="ECO:0000256" key="3">
    <source>
        <dbReference type="ARBA" id="ARBA00022737"/>
    </source>
</evidence>
<dbReference type="Pfam" id="PF12464">
    <property type="entry name" value="Mac"/>
    <property type="match status" value="1"/>
</dbReference>
<keyword evidence="3" id="KW-0677">Repeat</keyword>
<reference evidence="7" key="1">
    <citation type="submission" date="2020-11" db="EMBL/GenBank/DDBJ databases">
        <title>Bacterial whole genome sequence for Panacibacter sp. DH6.</title>
        <authorList>
            <person name="Le V."/>
            <person name="Ko S."/>
            <person name="Ahn C.-Y."/>
            <person name="Oh H.-M."/>
        </authorList>
    </citation>
    <scope>NUCLEOTIDE SEQUENCE</scope>
    <source>
        <strain evidence="7">DH6</strain>
    </source>
</reference>
<gene>
    <name evidence="7" type="ORF">I5907_11730</name>
</gene>
<dbReference type="AlphaFoldDB" id="A0A931E7P9"/>
<comment type="similarity">
    <text evidence="1 5">Belongs to the transferase hexapeptide repeat family.</text>
</comment>
<protein>
    <recommendedName>
        <fullName evidence="5">Acetyltransferase</fullName>
        <ecNumber evidence="5">2.3.1.-</ecNumber>
    </recommendedName>
</protein>
<name>A0A931E7P9_9BACT</name>
<comment type="caution">
    <text evidence="7">The sequence shown here is derived from an EMBL/GenBank/DDBJ whole genome shotgun (WGS) entry which is preliminary data.</text>
</comment>
<evidence type="ECO:0000256" key="4">
    <source>
        <dbReference type="ARBA" id="ARBA00023315"/>
    </source>
</evidence>
<evidence type="ECO:0000259" key="6">
    <source>
        <dbReference type="SMART" id="SM01266"/>
    </source>
</evidence>
<dbReference type="SMART" id="SM01266">
    <property type="entry name" value="Mac"/>
    <property type="match status" value="1"/>
</dbReference>
<organism evidence="7 8">
    <name type="scientific">Panacibacter microcysteis</name>
    <dbReference type="NCBI Taxonomy" id="2793269"/>
    <lineage>
        <taxon>Bacteria</taxon>
        <taxon>Pseudomonadati</taxon>
        <taxon>Bacteroidota</taxon>
        <taxon>Chitinophagia</taxon>
        <taxon>Chitinophagales</taxon>
        <taxon>Chitinophagaceae</taxon>
        <taxon>Panacibacter</taxon>
    </lineage>
</organism>
<dbReference type="InterPro" id="IPR018357">
    <property type="entry name" value="Hexapep_transf_CS"/>
</dbReference>
<keyword evidence="8" id="KW-1185">Reference proteome</keyword>